<dbReference type="Proteomes" id="UP001142317">
    <property type="component" value="Unassembled WGS sequence"/>
</dbReference>
<name>A0A9W6HG38_9MICO</name>
<protein>
    <recommendedName>
        <fullName evidence="4">SGNH hydrolase-type esterase domain-containing protein</fullName>
    </recommendedName>
</protein>
<keyword evidence="2" id="KW-0808">Transferase</keyword>
<dbReference type="InterPro" id="IPR050362">
    <property type="entry name" value="Cation-dep_OMT"/>
</dbReference>
<comment type="caution">
    <text evidence="5">The sequence shown here is derived from an EMBL/GenBank/DDBJ whole genome shotgun (WGS) entry which is preliminary data.</text>
</comment>
<dbReference type="SUPFAM" id="SSF53335">
    <property type="entry name" value="S-adenosyl-L-methionine-dependent methyltransferases"/>
    <property type="match status" value="1"/>
</dbReference>
<dbReference type="CDD" id="cd02440">
    <property type="entry name" value="AdoMet_MTases"/>
    <property type="match status" value="1"/>
</dbReference>
<dbReference type="InterPro" id="IPR013830">
    <property type="entry name" value="SGNH_hydro"/>
</dbReference>
<feature type="domain" description="SGNH hydrolase-type esterase" evidence="4">
    <location>
        <begin position="70"/>
        <end position="247"/>
    </location>
</feature>
<reference evidence="5" key="2">
    <citation type="submission" date="2023-01" db="EMBL/GenBank/DDBJ databases">
        <authorList>
            <person name="Sun Q."/>
            <person name="Evtushenko L."/>
        </authorList>
    </citation>
    <scope>NUCLEOTIDE SEQUENCE</scope>
    <source>
        <strain evidence="5">VKM Ac-1447</strain>
    </source>
</reference>
<proteinExistence type="predicted"/>
<dbReference type="CDD" id="cd01836">
    <property type="entry name" value="FeeA_FeeB_like"/>
    <property type="match status" value="1"/>
</dbReference>
<gene>
    <name evidence="5" type="ORF">GCM10017586_11160</name>
</gene>
<dbReference type="InterPro" id="IPR029063">
    <property type="entry name" value="SAM-dependent_MTases_sf"/>
</dbReference>
<evidence type="ECO:0000256" key="1">
    <source>
        <dbReference type="ARBA" id="ARBA00022603"/>
    </source>
</evidence>
<evidence type="ECO:0000256" key="3">
    <source>
        <dbReference type="ARBA" id="ARBA00022691"/>
    </source>
</evidence>
<dbReference type="PROSITE" id="PS51682">
    <property type="entry name" value="SAM_OMT_I"/>
    <property type="match status" value="1"/>
</dbReference>
<keyword evidence="1" id="KW-0489">Methyltransferase</keyword>
<dbReference type="PANTHER" id="PTHR10509:SF14">
    <property type="entry name" value="CAFFEOYL-COA O-METHYLTRANSFERASE 3-RELATED"/>
    <property type="match status" value="1"/>
</dbReference>
<dbReference type="Gene3D" id="3.40.50.150">
    <property type="entry name" value="Vaccinia Virus protein VP39"/>
    <property type="match status" value="1"/>
</dbReference>
<dbReference type="RefSeq" id="WP_307803437.1">
    <property type="nucleotide sequence ID" value="NZ_BSEO01000001.1"/>
</dbReference>
<evidence type="ECO:0000313" key="6">
    <source>
        <dbReference type="Proteomes" id="UP001142317"/>
    </source>
</evidence>
<dbReference type="AlphaFoldDB" id="A0A9W6HG38"/>
<dbReference type="GO" id="GO:0032259">
    <property type="term" value="P:methylation"/>
    <property type="evidence" value="ECO:0007669"/>
    <property type="project" value="UniProtKB-KW"/>
</dbReference>
<reference evidence="5" key="1">
    <citation type="journal article" date="2014" name="Int. J. Syst. Evol. Microbiol.">
        <title>Complete genome sequence of Corynebacterium casei LMG S-19264T (=DSM 44701T), isolated from a smear-ripened cheese.</title>
        <authorList>
            <consortium name="US DOE Joint Genome Institute (JGI-PGF)"/>
            <person name="Walter F."/>
            <person name="Albersmeier A."/>
            <person name="Kalinowski J."/>
            <person name="Ruckert C."/>
        </authorList>
    </citation>
    <scope>NUCLEOTIDE SEQUENCE</scope>
    <source>
        <strain evidence="5">VKM Ac-1447</strain>
    </source>
</reference>
<dbReference type="PANTHER" id="PTHR10509">
    <property type="entry name" value="O-METHYLTRANSFERASE-RELATED"/>
    <property type="match status" value="1"/>
</dbReference>
<organism evidence="5 6">
    <name type="scientific">Microbacterium imperiale</name>
    <dbReference type="NCBI Taxonomy" id="33884"/>
    <lineage>
        <taxon>Bacteria</taxon>
        <taxon>Bacillati</taxon>
        <taxon>Actinomycetota</taxon>
        <taxon>Actinomycetes</taxon>
        <taxon>Micrococcales</taxon>
        <taxon>Microbacteriaceae</taxon>
        <taxon>Microbacterium</taxon>
    </lineage>
</organism>
<dbReference type="Gene3D" id="3.40.50.1110">
    <property type="entry name" value="SGNH hydrolase"/>
    <property type="match status" value="1"/>
</dbReference>
<dbReference type="InterPro" id="IPR036514">
    <property type="entry name" value="SGNH_hydro_sf"/>
</dbReference>
<dbReference type="EMBL" id="BSEO01000001">
    <property type="protein sequence ID" value="GLJ79434.1"/>
    <property type="molecule type" value="Genomic_DNA"/>
</dbReference>
<evidence type="ECO:0000313" key="5">
    <source>
        <dbReference type="EMBL" id="GLJ79434.1"/>
    </source>
</evidence>
<dbReference type="GO" id="GO:0008171">
    <property type="term" value="F:O-methyltransferase activity"/>
    <property type="evidence" value="ECO:0007669"/>
    <property type="project" value="InterPro"/>
</dbReference>
<keyword evidence="6" id="KW-1185">Reference proteome</keyword>
<sequence>MTTPTGRIAAAVGGVALSFGAVAVASHGVLSRQAAIARDRIGKPLGELAVDADRLWRRSYQGEPIRLIMLGDSLAAGLGAERPKDTLGGRLARGLAHRTRRPVRLRTGAVVGAESSTLLEQIEALGDDARADVAVIVVGGNDVTHRVPASRAARSLADAVSLLRSSGCAVVVGTCPDLGALRPVPQPLRTFASRASRALAAAQESAASAAGARVVSLRRTVGPVFVDRPEEMFSLDRFHPSPLGYRRTADALLPSVLGAVDEATSARMLARADAVRLGGGMADPTPESWRRIDSYLTHTLVEPDDALAAAVADQNAAGLPPIEVSPLSAKFLQLLVRISSAQRVLEIGTLGGYSAIAMARALPPEGRLVSIEAEPDNAEVARRNIERAGVDDRVEVRVGRAAEVLPHVDGPFDLVFIDADKESNTIYLEHAARLARVGGVVVVDNVVRSGRVADPATEDEQIAGVRRGLEKLARDPRFDATALQTLDAKGWDGLAIAIRVDPESR</sequence>
<evidence type="ECO:0000256" key="2">
    <source>
        <dbReference type="ARBA" id="ARBA00022679"/>
    </source>
</evidence>
<dbReference type="Pfam" id="PF01596">
    <property type="entry name" value="Methyltransf_3"/>
    <property type="match status" value="1"/>
</dbReference>
<dbReference type="InterPro" id="IPR002935">
    <property type="entry name" value="SAM_O-MeTrfase"/>
</dbReference>
<dbReference type="SUPFAM" id="SSF52266">
    <property type="entry name" value="SGNH hydrolase"/>
    <property type="match status" value="1"/>
</dbReference>
<accession>A0A9W6HG38</accession>
<dbReference type="Pfam" id="PF13472">
    <property type="entry name" value="Lipase_GDSL_2"/>
    <property type="match status" value="1"/>
</dbReference>
<evidence type="ECO:0000259" key="4">
    <source>
        <dbReference type="Pfam" id="PF13472"/>
    </source>
</evidence>
<keyword evidence="3" id="KW-0949">S-adenosyl-L-methionine</keyword>
<dbReference type="GO" id="GO:0008757">
    <property type="term" value="F:S-adenosylmethionine-dependent methyltransferase activity"/>
    <property type="evidence" value="ECO:0007669"/>
    <property type="project" value="TreeGrafter"/>
</dbReference>